<proteinExistence type="predicted"/>
<organism evidence="1 2">
    <name type="scientific">Nepenthes gracilis</name>
    <name type="common">Slender pitcher plant</name>
    <dbReference type="NCBI Taxonomy" id="150966"/>
    <lineage>
        <taxon>Eukaryota</taxon>
        <taxon>Viridiplantae</taxon>
        <taxon>Streptophyta</taxon>
        <taxon>Embryophyta</taxon>
        <taxon>Tracheophyta</taxon>
        <taxon>Spermatophyta</taxon>
        <taxon>Magnoliopsida</taxon>
        <taxon>eudicotyledons</taxon>
        <taxon>Gunneridae</taxon>
        <taxon>Pentapetalae</taxon>
        <taxon>Caryophyllales</taxon>
        <taxon>Nepenthaceae</taxon>
        <taxon>Nepenthes</taxon>
    </lineage>
</organism>
<comment type="caution">
    <text evidence="1">The sequence shown here is derived from an EMBL/GenBank/DDBJ whole genome shotgun (WGS) entry which is preliminary data.</text>
</comment>
<dbReference type="AlphaFoldDB" id="A0AAD3SVI6"/>
<reference evidence="1" key="1">
    <citation type="submission" date="2023-05" db="EMBL/GenBank/DDBJ databases">
        <title>Nepenthes gracilis genome sequencing.</title>
        <authorList>
            <person name="Fukushima K."/>
        </authorList>
    </citation>
    <scope>NUCLEOTIDE SEQUENCE</scope>
    <source>
        <strain evidence="1">SING2019-196</strain>
    </source>
</reference>
<dbReference type="Proteomes" id="UP001279734">
    <property type="component" value="Unassembled WGS sequence"/>
</dbReference>
<sequence length="107" mass="12121">MLRRWRIRLPLFLLPSRQDLGSQPNPRDIGNPFLRNLRALSAKVLVGVVLAETRNCIGLKAADGMGLLGWFSSVSCFCWYGAYCWFENLLGVAFDCELPVYSDAFLY</sequence>
<evidence type="ECO:0000313" key="2">
    <source>
        <dbReference type="Proteomes" id="UP001279734"/>
    </source>
</evidence>
<gene>
    <name evidence="1" type="ORF">Nepgr_019552</name>
</gene>
<accession>A0AAD3SVI6</accession>
<evidence type="ECO:0000313" key="1">
    <source>
        <dbReference type="EMBL" id="GMH17711.1"/>
    </source>
</evidence>
<name>A0AAD3SVI6_NEPGR</name>
<protein>
    <submittedName>
        <fullName evidence="1">Uncharacterized protein</fullName>
    </submittedName>
</protein>
<keyword evidence="2" id="KW-1185">Reference proteome</keyword>
<dbReference type="EMBL" id="BSYO01000018">
    <property type="protein sequence ID" value="GMH17711.1"/>
    <property type="molecule type" value="Genomic_DNA"/>
</dbReference>